<evidence type="ECO:0000313" key="1">
    <source>
        <dbReference type="EMBL" id="CAG6472585.1"/>
    </source>
</evidence>
<dbReference type="AlphaFoldDB" id="A0A8D8BFL5"/>
<organism evidence="1">
    <name type="scientific">Culex pipiens</name>
    <name type="common">House mosquito</name>
    <dbReference type="NCBI Taxonomy" id="7175"/>
    <lineage>
        <taxon>Eukaryota</taxon>
        <taxon>Metazoa</taxon>
        <taxon>Ecdysozoa</taxon>
        <taxon>Arthropoda</taxon>
        <taxon>Hexapoda</taxon>
        <taxon>Insecta</taxon>
        <taxon>Pterygota</taxon>
        <taxon>Neoptera</taxon>
        <taxon>Endopterygota</taxon>
        <taxon>Diptera</taxon>
        <taxon>Nematocera</taxon>
        <taxon>Culicoidea</taxon>
        <taxon>Culicidae</taxon>
        <taxon>Culicinae</taxon>
        <taxon>Culicini</taxon>
        <taxon>Culex</taxon>
        <taxon>Culex</taxon>
    </lineage>
</organism>
<reference evidence="1" key="1">
    <citation type="submission" date="2021-05" db="EMBL/GenBank/DDBJ databases">
        <authorList>
            <person name="Alioto T."/>
            <person name="Alioto T."/>
            <person name="Gomez Garrido J."/>
        </authorList>
    </citation>
    <scope>NUCLEOTIDE SEQUENCE</scope>
</reference>
<protein>
    <submittedName>
        <fullName evidence="1">(northern house mosquito) hypothetical protein</fullName>
    </submittedName>
</protein>
<proteinExistence type="predicted"/>
<accession>A0A8D8BFL5</accession>
<sequence>MFGGGVSEAGMDAPSFELFNLETDLCCGRLSSCRRRSLFLCCASLFCSKPFLIAFSIVSFSSPKTCAQHSVTMEIRYQNIFSKNYNFFNLDEILSVLFLLS</sequence>
<name>A0A8D8BFL5_CULPI</name>
<dbReference type="EMBL" id="HBUE01070913">
    <property type="protein sequence ID" value="CAG6472585.1"/>
    <property type="molecule type" value="Transcribed_RNA"/>
</dbReference>